<dbReference type="PANTHER" id="PTHR12789:SF0">
    <property type="entry name" value="DENSITY-REGULATED PROTEIN"/>
    <property type="match status" value="1"/>
</dbReference>
<reference evidence="8 9" key="2">
    <citation type="submission" date="2015-05" db="EMBL/GenBank/DDBJ databases">
        <authorList>
            <person name="Morales-Cruz A."/>
            <person name="Amrine K.C."/>
            <person name="Cantu D."/>
        </authorList>
    </citation>
    <scope>NUCLEOTIDE SEQUENCE [LARGE SCALE GENOMIC DNA]</scope>
    <source>
        <strain evidence="8">UCRPC4</strain>
    </source>
</reference>
<evidence type="ECO:0000256" key="3">
    <source>
        <dbReference type="ARBA" id="ARBA00020058"/>
    </source>
</evidence>
<evidence type="ECO:0000259" key="7">
    <source>
        <dbReference type="PROSITE" id="PS50296"/>
    </source>
</evidence>
<organism evidence="8 9">
    <name type="scientific">Phaeomoniella chlamydospora</name>
    <name type="common">Phaeoacremonium chlamydosporum</name>
    <dbReference type="NCBI Taxonomy" id="158046"/>
    <lineage>
        <taxon>Eukaryota</taxon>
        <taxon>Fungi</taxon>
        <taxon>Dikarya</taxon>
        <taxon>Ascomycota</taxon>
        <taxon>Pezizomycotina</taxon>
        <taxon>Eurotiomycetes</taxon>
        <taxon>Chaetothyriomycetidae</taxon>
        <taxon>Phaeomoniellales</taxon>
        <taxon>Phaeomoniellaceae</taxon>
        <taxon>Phaeomoniella</taxon>
    </lineage>
</organism>
<keyword evidence="5" id="KW-0687">Ribonucleoprotein</keyword>
<protein>
    <recommendedName>
        <fullName evidence="3 5">Translation machinery-associated protein 22</fullName>
    </recommendedName>
</protein>
<dbReference type="InterPro" id="IPR001950">
    <property type="entry name" value="SUI1"/>
</dbReference>
<dbReference type="InterPro" id="IPR048517">
    <property type="entry name" value="DENR_N"/>
</dbReference>
<dbReference type="Pfam" id="PF21023">
    <property type="entry name" value="DENR_N"/>
    <property type="match status" value="1"/>
</dbReference>
<dbReference type="GO" id="GO:0005737">
    <property type="term" value="C:cytoplasm"/>
    <property type="evidence" value="ECO:0007669"/>
    <property type="project" value="UniProtKB-SubCell"/>
</dbReference>
<dbReference type="NCBIfam" id="TIGR01159">
    <property type="entry name" value="DRP1"/>
    <property type="match status" value="1"/>
</dbReference>
<feature type="domain" description="SUI1" evidence="7">
    <location>
        <begin position="106"/>
        <end position="177"/>
    </location>
</feature>
<evidence type="ECO:0000256" key="5">
    <source>
        <dbReference type="RuleBase" id="RU361273"/>
    </source>
</evidence>
<dbReference type="SUPFAM" id="SSF55159">
    <property type="entry name" value="eIF1-like"/>
    <property type="match status" value="1"/>
</dbReference>
<dbReference type="GO" id="GO:0002188">
    <property type="term" value="P:translation reinitiation"/>
    <property type="evidence" value="ECO:0007669"/>
    <property type="project" value="TreeGrafter"/>
</dbReference>
<dbReference type="Proteomes" id="UP000053317">
    <property type="component" value="Unassembled WGS sequence"/>
</dbReference>
<dbReference type="GO" id="GO:0003743">
    <property type="term" value="F:translation initiation factor activity"/>
    <property type="evidence" value="ECO:0007669"/>
    <property type="project" value="InterPro"/>
</dbReference>
<comment type="subcellular location">
    <subcellularLocation>
        <location evidence="5">Cytoplasm</location>
    </subcellularLocation>
</comment>
<dbReference type="Gene3D" id="3.30.780.10">
    <property type="entry name" value="SUI1-like domain"/>
    <property type="match status" value="1"/>
</dbReference>
<accession>A0A0G2EQS9</accession>
<evidence type="ECO:0000256" key="1">
    <source>
        <dbReference type="ARBA" id="ARBA00007514"/>
    </source>
</evidence>
<evidence type="ECO:0000256" key="2">
    <source>
        <dbReference type="ARBA" id="ARBA00011742"/>
    </source>
</evidence>
<dbReference type="EMBL" id="LCWF01000048">
    <property type="protein sequence ID" value="KKY25147.1"/>
    <property type="molecule type" value="Genomic_DNA"/>
</dbReference>
<dbReference type="GO" id="GO:1990904">
    <property type="term" value="C:ribonucleoprotein complex"/>
    <property type="evidence" value="ECO:0007669"/>
    <property type="project" value="UniProtKB-KW"/>
</dbReference>
<dbReference type="GO" id="GO:0005840">
    <property type="term" value="C:ribosome"/>
    <property type="evidence" value="ECO:0007669"/>
    <property type="project" value="UniProtKB-KW"/>
</dbReference>
<dbReference type="CDD" id="cd11607">
    <property type="entry name" value="DENR_C"/>
    <property type="match status" value="1"/>
</dbReference>
<feature type="region of interest" description="Disordered" evidence="6">
    <location>
        <begin position="80"/>
        <end position="100"/>
    </location>
</feature>
<evidence type="ECO:0000313" key="9">
    <source>
        <dbReference type="Proteomes" id="UP000053317"/>
    </source>
</evidence>
<dbReference type="AlphaFoldDB" id="A0A0G2EQS9"/>
<comment type="subunit">
    <text evidence="2 5">Interacts with the 40S ribosomal subunit.</text>
</comment>
<evidence type="ECO:0000256" key="6">
    <source>
        <dbReference type="SAM" id="MobiDB-lite"/>
    </source>
</evidence>
<dbReference type="OrthoDB" id="277199at2759"/>
<keyword evidence="5" id="KW-0963">Cytoplasm</keyword>
<keyword evidence="4 5" id="KW-0689">Ribosomal protein</keyword>
<evidence type="ECO:0000256" key="4">
    <source>
        <dbReference type="ARBA" id="ARBA00022980"/>
    </source>
</evidence>
<reference evidence="8 9" key="1">
    <citation type="submission" date="2015-05" db="EMBL/GenBank/DDBJ databases">
        <title>Distinctive expansion of gene families associated with plant cell wall degradation and secondary metabolism in the genomes of grapevine trunk pathogens.</title>
        <authorList>
            <person name="Lawrence D.P."/>
            <person name="Travadon R."/>
            <person name="Rolshausen P.E."/>
            <person name="Baumgartner K."/>
        </authorList>
    </citation>
    <scope>NUCLEOTIDE SEQUENCE [LARGE SCALE GENOMIC DNA]</scope>
    <source>
        <strain evidence="8">UCRPC4</strain>
    </source>
</reference>
<keyword evidence="9" id="KW-1185">Reference proteome</keyword>
<dbReference type="InterPro" id="IPR050318">
    <property type="entry name" value="DENR/SUI1_TIF"/>
</dbReference>
<dbReference type="InterPro" id="IPR005873">
    <property type="entry name" value="DENR_eukaryotes"/>
</dbReference>
<name>A0A0G2EQS9_PHACM</name>
<dbReference type="PROSITE" id="PS50296">
    <property type="entry name" value="SUI1"/>
    <property type="match status" value="1"/>
</dbReference>
<dbReference type="InterPro" id="IPR036877">
    <property type="entry name" value="SUI1_dom_sf"/>
</dbReference>
<evidence type="ECO:0000313" key="8">
    <source>
        <dbReference type="EMBL" id="KKY25147.1"/>
    </source>
</evidence>
<comment type="domain">
    <text evidence="5">The SUI1 domain may be involved in RNA binding.</text>
</comment>
<dbReference type="GO" id="GO:0003729">
    <property type="term" value="F:mRNA binding"/>
    <property type="evidence" value="ECO:0007669"/>
    <property type="project" value="TreeGrafter"/>
</dbReference>
<comment type="similarity">
    <text evidence="1 5">Belongs to the DENR family.</text>
</comment>
<comment type="caution">
    <text evidence="8">The sequence shown here is derived from an EMBL/GenBank/DDBJ whole genome shotgun (WGS) entry which is preliminary data.</text>
</comment>
<dbReference type="PANTHER" id="PTHR12789">
    <property type="entry name" value="DENSITY-REGULATED PROTEIN HOMOLOG"/>
    <property type="match status" value="1"/>
</dbReference>
<gene>
    <name evidence="8" type="ORF">UCRPC4_g02027</name>
</gene>
<proteinExistence type="inferred from homology"/>
<dbReference type="GO" id="GO:0001731">
    <property type="term" value="P:formation of translation preinitiation complex"/>
    <property type="evidence" value="ECO:0007669"/>
    <property type="project" value="TreeGrafter"/>
</dbReference>
<sequence>MADEVPNSSPAGASESQARHVVYCGVCSLPPEYCEYGGTTKKCEEWLGKNHPELHKKVYSEDALSAGLSTLSVEAQKRAEKDAAKKEAKAQAAESKEAERRATAKVLIKRVERNKRKYVTVVSGLEAHGLDLKKVAKDMGKKFATGSSVTKTPAGGEEITIQGDVSDDLYDWLVEVHPEIPEDNIDCIEDKKKKSAG</sequence>
<dbReference type="Pfam" id="PF01253">
    <property type="entry name" value="SUI1"/>
    <property type="match status" value="1"/>
</dbReference>
<dbReference type="InterPro" id="IPR046447">
    <property type="entry name" value="DENR_C"/>
</dbReference>